<feature type="region of interest" description="Disordered" evidence="2">
    <location>
        <begin position="506"/>
        <end position="550"/>
    </location>
</feature>
<keyword evidence="6" id="KW-1185">Reference proteome</keyword>
<proteinExistence type="inferred from homology"/>
<sequence length="840" mass="90642">MSLLQSEEFALYQLRTAYLTHIKDGVGERLISVNTSVLNDPAFRDAGWVPNTAEIKRTYSPPIPTAITSEYFQAPPRSAGLPGSGLEEEDDMGGMVTGHGGSQDTVGPSLNARKKRRKEQHEEDDSSDLSDDSDEDGDGQPRPSQQIKFQKMPLRSRAGSSPVQTTNRPDEPSVMITSPSQKPDAPGLRRGSLGAMEQMRRRRADTVTSSEMSSENELDPSVFRRKPVASSRVAKASQLLAEQIDEDEGERVDGTLEAPIEAEAGDSDLSSDLEGSLDSNSLLEEAGDGLTSSPLPEPPNIPPAITPQQSSPRKTKQATAGLQALPPPRPISTILPSSALTMAIKAKNKKPANPVDRFAVLSGKGDPNPLYIKIYAPFSTEPEDPFEVLLRRTSTEGAPVTVAEVIGLSMWRYAEENLKPPIEGDKLNVNRWVLRMVDDGEVEYDFEPPARTKPIVDFTSNNNRGARPRARDKPWDEFAIVEAMSSEFKDNERLTPVFSEEAAAAATVAEDNSGTISARPETQRKKSEPPLPPATSFGKSPNPITGPGFAPFALRKDSTNLLDAPAPATSSATPRTGASKTIAVHFVDPFAHSNANAHSATINATTDTYIAEIFDQACKKFNVDKGLYILRVSGTNTVAPSDRTVEALGAHASLDLSRKRFVGEADFGLSGSPGSSSPNAPLLLTSGGVPAKGGKRKVNSAIHPLAQKSDSMGIMNPAAAVQSNYKRYNVVRKQPMSFTPSHPRVLLLEGDCMQIMPGETGGAGAGAAAGKITTVAFSNIVGCKVSRKHPKTVRVLVYRERETKRYDFEANSTTEAQEIVTEMKRGIAPYYYNYAEDNKS</sequence>
<feature type="domain" description="SIN1-type PH" evidence="4">
    <location>
        <begin position="724"/>
        <end position="827"/>
    </location>
</feature>
<evidence type="ECO:0000313" key="6">
    <source>
        <dbReference type="Proteomes" id="UP000800092"/>
    </source>
</evidence>
<dbReference type="GO" id="GO:0031932">
    <property type="term" value="C:TORC2 complex"/>
    <property type="evidence" value="ECO:0007669"/>
    <property type="project" value="InterPro"/>
</dbReference>
<evidence type="ECO:0000313" key="5">
    <source>
        <dbReference type="EMBL" id="KAF2233535.1"/>
    </source>
</evidence>
<feature type="compositionally biased region" description="Pro residues" evidence="2">
    <location>
        <begin position="295"/>
        <end position="305"/>
    </location>
</feature>
<accession>A0A6A6H6A6</accession>
<dbReference type="Gene3D" id="2.30.29.30">
    <property type="entry name" value="Pleckstrin-homology domain (PH domain)/Phosphotyrosine-binding domain (PTB)"/>
    <property type="match status" value="1"/>
</dbReference>
<dbReference type="GO" id="GO:0005546">
    <property type="term" value="F:phosphatidylinositol-4,5-bisphosphate binding"/>
    <property type="evidence" value="ECO:0007669"/>
    <property type="project" value="TreeGrafter"/>
</dbReference>
<evidence type="ECO:0000256" key="1">
    <source>
        <dbReference type="ARBA" id="ARBA00009407"/>
    </source>
</evidence>
<name>A0A6A6H6A6_VIRVR</name>
<organism evidence="5 6">
    <name type="scientific">Viridothelium virens</name>
    <name type="common">Speckled blister lichen</name>
    <name type="synonym">Trypethelium virens</name>
    <dbReference type="NCBI Taxonomy" id="1048519"/>
    <lineage>
        <taxon>Eukaryota</taxon>
        <taxon>Fungi</taxon>
        <taxon>Dikarya</taxon>
        <taxon>Ascomycota</taxon>
        <taxon>Pezizomycotina</taxon>
        <taxon>Dothideomycetes</taxon>
        <taxon>Dothideomycetes incertae sedis</taxon>
        <taxon>Trypetheliales</taxon>
        <taxon>Trypetheliaceae</taxon>
        <taxon>Viridothelium</taxon>
    </lineage>
</organism>
<dbReference type="Pfam" id="PF16979">
    <property type="entry name" value="SIN1_PH"/>
    <property type="match status" value="1"/>
</dbReference>
<dbReference type="GO" id="GO:0005737">
    <property type="term" value="C:cytoplasm"/>
    <property type="evidence" value="ECO:0007669"/>
    <property type="project" value="TreeGrafter"/>
</dbReference>
<feature type="compositionally biased region" description="Polar residues" evidence="2">
    <location>
        <begin position="206"/>
        <end position="215"/>
    </location>
</feature>
<reference evidence="5" key="1">
    <citation type="journal article" date="2020" name="Stud. Mycol.">
        <title>101 Dothideomycetes genomes: a test case for predicting lifestyles and emergence of pathogens.</title>
        <authorList>
            <person name="Haridas S."/>
            <person name="Albert R."/>
            <person name="Binder M."/>
            <person name="Bloem J."/>
            <person name="Labutti K."/>
            <person name="Salamov A."/>
            <person name="Andreopoulos B."/>
            <person name="Baker S."/>
            <person name="Barry K."/>
            <person name="Bills G."/>
            <person name="Bluhm B."/>
            <person name="Cannon C."/>
            <person name="Castanera R."/>
            <person name="Culley D."/>
            <person name="Daum C."/>
            <person name="Ezra D."/>
            <person name="Gonzalez J."/>
            <person name="Henrissat B."/>
            <person name="Kuo A."/>
            <person name="Liang C."/>
            <person name="Lipzen A."/>
            <person name="Lutzoni F."/>
            <person name="Magnuson J."/>
            <person name="Mondo S."/>
            <person name="Nolan M."/>
            <person name="Ohm R."/>
            <person name="Pangilinan J."/>
            <person name="Park H.-J."/>
            <person name="Ramirez L."/>
            <person name="Alfaro M."/>
            <person name="Sun H."/>
            <person name="Tritt A."/>
            <person name="Yoshinaga Y."/>
            <person name="Zwiers L.-H."/>
            <person name="Turgeon B."/>
            <person name="Goodwin S."/>
            <person name="Spatafora J."/>
            <person name="Crous P."/>
            <person name="Grigoriev I."/>
        </authorList>
    </citation>
    <scope>NUCLEOTIDE SEQUENCE</scope>
    <source>
        <strain evidence="5">Tuck. ex Michener</strain>
    </source>
</reference>
<feature type="compositionally biased region" description="Polar residues" evidence="2">
    <location>
        <begin position="158"/>
        <end position="167"/>
    </location>
</feature>
<dbReference type="InterPro" id="IPR011993">
    <property type="entry name" value="PH-like_dom_sf"/>
</dbReference>
<dbReference type="InterPro" id="IPR008828">
    <property type="entry name" value="Sin1/Avo1"/>
</dbReference>
<dbReference type="PANTHER" id="PTHR13335:SF1">
    <property type="entry name" value="TARGET OF RAPAMYCIN COMPLEX 2 SUBUNIT MAPKAP1"/>
    <property type="match status" value="1"/>
</dbReference>
<feature type="domain" description="CRIM" evidence="3">
    <location>
        <begin position="338"/>
        <end position="492"/>
    </location>
</feature>
<dbReference type="GO" id="GO:0038203">
    <property type="term" value="P:TORC2 signaling"/>
    <property type="evidence" value="ECO:0007669"/>
    <property type="project" value="TreeGrafter"/>
</dbReference>
<evidence type="ECO:0000259" key="4">
    <source>
        <dbReference type="Pfam" id="PF16979"/>
    </source>
</evidence>
<dbReference type="InterPro" id="IPR031567">
    <property type="entry name" value="CRIM_dom"/>
</dbReference>
<comment type="similarity">
    <text evidence="1">Belongs to the SIN1 family.</text>
</comment>
<dbReference type="GO" id="GO:0005886">
    <property type="term" value="C:plasma membrane"/>
    <property type="evidence" value="ECO:0007669"/>
    <property type="project" value="TreeGrafter"/>
</dbReference>
<evidence type="ECO:0000256" key="2">
    <source>
        <dbReference type="SAM" id="MobiDB-lite"/>
    </source>
</evidence>
<feature type="compositionally biased region" description="Acidic residues" evidence="2">
    <location>
        <begin position="122"/>
        <end position="138"/>
    </location>
</feature>
<feature type="compositionally biased region" description="Low complexity" evidence="2">
    <location>
        <begin position="272"/>
        <end position="284"/>
    </location>
</feature>
<dbReference type="AlphaFoldDB" id="A0A6A6H6A6"/>
<dbReference type="PANTHER" id="PTHR13335">
    <property type="entry name" value="TARGET OF RAPAMYCIN COMPLEX 2 SUBUNIT MAPKAP1"/>
    <property type="match status" value="1"/>
</dbReference>
<evidence type="ECO:0008006" key="7">
    <source>
        <dbReference type="Google" id="ProtNLM"/>
    </source>
</evidence>
<dbReference type="Pfam" id="PF16978">
    <property type="entry name" value="CRIM"/>
    <property type="match status" value="1"/>
</dbReference>
<feature type="region of interest" description="Disordered" evidence="2">
    <location>
        <begin position="68"/>
        <end position="333"/>
    </location>
</feature>
<dbReference type="OrthoDB" id="241990at2759"/>
<evidence type="ECO:0000259" key="3">
    <source>
        <dbReference type="Pfam" id="PF16978"/>
    </source>
</evidence>
<feature type="compositionally biased region" description="Polar residues" evidence="2">
    <location>
        <begin position="308"/>
        <end position="320"/>
    </location>
</feature>
<dbReference type="InterPro" id="IPR031313">
    <property type="entry name" value="Sin1_PH_dom"/>
</dbReference>
<dbReference type="Proteomes" id="UP000800092">
    <property type="component" value="Unassembled WGS sequence"/>
</dbReference>
<gene>
    <name evidence="5" type="ORF">EV356DRAFT_486899</name>
</gene>
<dbReference type="EMBL" id="ML991806">
    <property type="protein sequence ID" value="KAF2233535.1"/>
    <property type="molecule type" value="Genomic_DNA"/>
</dbReference>
<protein>
    <recommendedName>
        <fullName evidence="7">SIN1-domain-containing protein</fullName>
    </recommendedName>
</protein>